<dbReference type="PANTHER" id="PTHR33121:SF71">
    <property type="entry name" value="OXYGEN SENSOR PROTEIN DOSP"/>
    <property type="match status" value="1"/>
</dbReference>
<feature type="domain" description="EAL" evidence="1">
    <location>
        <begin position="91"/>
        <end position="336"/>
    </location>
</feature>
<accession>D3DFA1</accession>
<sequence>MAKKVLAVFTDSEQTAKMLSEIAERYSLKCKVISSVALLSADNEEDILELLLDADREMVKGFRYLLLSSEKPIEVSTDFLLREVPHTLNLEELLDKLIYGVIGDVFYNVKIAFHPILDLKNGKVFACEALCRPPIKITDLLEVGRSTSTYTEEFCRSKAIKEAGEKLNGEIKLFINFHPRFLTDPFRTFGDFISMAVSYNFKPSRIVIELTEHEKLELSSVRGFINFLKEEGVKVALDDVGSGYSGLFYLSELQPDYIKIDMELIRDIHRNNFKKVIVGHLIKMAHSEGIKVVCEGIEKKEELDWVKYAGADYGQGYLFTKPTDKPDIAAVEGMAKELLALDA</sequence>
<dbReference type="SUPFAM" id="SSF141868">
    <property type="entry name" value="EAL domain-like"/>
    <property type="match status" value="1"/>
</dbReference>
<dbReference type="STRING" id="608538.HTH_0036"/>
<dbReference type="PROSITE" id="PS50883">
    <property type="entry name" value="EAL"/>
    <property type="match status" value="1"/>
</dbReference>
<dbReference type="Pfam" id="PF00563">
    <property type="entry name" value="EAL"/>
    <property type="match status" value="1"/>
</dbReference>
<dbReference type="GO" id="GO:0071111">
    <property type="term" value="F:cyclic-guanylate-specific phosphodiesterase activity"/>
    <property type="evidence" value="ECO:0007669"/>
    <property type="project" value="InterPro"/>
</dbReference>
<dbReference type="RefSeq" id="WP_012962686.1">
    <property type="nucleotide sequence ID" value="NC_013799.1"/>
</dbReference>
<proteinExistence type="predicted"/>
<dbReference type="InterPro" id="IPR001633">
    <property type="entry name" value="EAL_dom"/>
</dbReference>
<dbReference type="KEGG" id="hte:Hydth_0037"/>
<dbReference type="CDD" id="cd01948">
    <property type="entry name" value="EAL"/>
    <property type="match status" value="1"/>
</dbReference>
<protein>
    <submittedName>
        <fullName evidence="2">Diguanylate cyclase/phosphodiesterase</fullName>
    </submittedName>
</protein>
<dbReference type="Gene3D" id="3.20.20.450">
    <property type="entry name" value="EAL domain"/>
    <property type="match status" value="1"/>
</dbReference>
<dbReference type="OrthoDB" id="10694at2"/>
<dbReference type="InterPro" id="IPR035919">
    <property type="entry name" value="EAL_sf"/>
</dbReference>
<dbReference type="KEGG" id="hth:HTH_0036"/>
<gene>
    <name evidence="2" type="ordered locus">HTH_0036</name>
</gene>
<dbReference type="AlphaFoldDB" id="D3DFA1"/>
<name>D3DFA1_HYDTT</name>
<evidence type="ECO:0000313" key="3">
    <source>
        <dbReference type="Proteomes" id="UP000002574"/>
    </source>
</evidence>
<keyword evidence="3" id="KW-1185">Reference proteome</keyword>
<dbReference type="Proteomes" id="UP000002574">
    <property type="component" value="Chromosome"/>
</dbReference>
<evidence type="ECO:0000259" key="1">
    <source>
        <dbReference type="PROSITE" id="PS50883"/>
    </source>
</evidence>
<reference evidence="2 3" key="1">
    <citation type="journal article" date="2010" name="J. Bacteriol.">
        <title>Complete genome sequence of the thermophilic, obligately chemolithoautotrophic hydrogen-oxidizing bacterium Hydrogenobacter thermophilus TK-6.</title>
        <authorList>
            <person name="Arai H."/>
            <person name="Kanbe H."/>
            <person name="Ishii M."/>
            <person name="Igarashi Y."/>
        </authorList>
    </citation>
    <scope>NUCLEOTIDE SEQUENCE [LARGE SCALE GENOMIC DNA]</scope>
    <source>
        <strain evidence="3">DSM 6534 / IAM 12695 / TK-6 [Tokyo]</strain>
    </source>
</reference>
<evidence type="ECO:0000313" key="2">
    <source>
        <dbReference type="EMBL" id="BAI68503.1"/>
    </source>
</evidence>
<dbReference type="PANTHER" id="PTHR33121">
    <property type="entry name" value="CYCLIC DI-GMP PHOSPHODIESTERASE PDEF"/>
    <property type="match status" value="1"/>
</dbReference>
<dbReference type="SMART" id="SM00052">
    <property type="entry name" value="EAL"/>
    <property type="match status" value="1"/>
</dbReference>
<dbReference type="EMBL" id="AP011112">
    <property type="protein sequence ID" value="BAI68503.1"/>
    <property type="molecule type" value="Genomic_DNA"/>
</dbReference>
<organism evidence="2 3">
    <name type="scientific">Hydrogenobacter thermophilus (strain DSM 6534 / IAM 12695 / TK-6)</name>
    <dbReference type="NCBI Taxonomy" id="608538"/>
    <lineage>
        <taxon>Bacteria</taxon>
        <taxon>Pseudomonadati</taxon>
        <taxon>Aquificota</taxon>
        <taxon>Aquificia</taxon>
        <taxon>Aquificales</taxon>
        <taxon>Aquificaceae</taxon>
        <taxon>Hydrogenobacter</taxon>
    </lineage>
</organism>
<dbReference type="eggNOG" id="COG2200">
    <property type="taxonomic scope" value="Bacteria"/>
</dbReference>
<dbReference type="InterPro" id="IPR050706">
    <property type="entry name" value="Cyclic-di-GMP_PDE-like"/>
</dbReference>
<dbReference type="PATRIC" id="fig|608538.5.peg.38"/>